<reference evidence="5" key="2">
    <citation type="submission" date="2015-01" db="EMBL/GenBank/DDBJ databases">
        <title>Evolutionary Origins and Diversification of the Mycorrhizal Mutualists.</title>
        <authorList>
            <consortium name="DOE Joint Genome Institute"/>
            <consortium name="Mycorrhizal Genomics Consortium"/>
            <person name="Kohler A."/>
            <person name="Kuo A."/>
            <person name="Nagy L.G."/>
            <person name="Floudas D."/>
            <person name="Copeland A."/>
            <person name="Barry K.W."/>
            <person name="Cichocki N."/>
            <person name="Veneault-Fourrey C."/>
            <person name="LaButti K."/>
            <person name="Lindquist E.A."/>
            <person name="Lipzen A."/>
            <person name="Lundell T."/>
            <person name="Morin E."/>
            <person name="Murat C."/>
            <person name="Riley R."/>
            <person name="Ohm R."/>
            <person name="Sun H."/>
            <person name="Tunlid A."/>
            <person name="Henrissat B."/>
            <person name="Grigoriev I.V."/>
            <person name="Hibbett D.S."/>
            <person name="Martin F."/>
        </authorList>
    </citation>
    <scope>NUCLEOTIDE SEQUENCE [LARGE SCALE GENOMIC DNA]</scope>
    <source>
        <strain evidence="5">Foug A</strain>
    </source>
</reference>
<evidence type="ECO:0000256" key="1">
    <source>
        <dbReference type="SAM" id="Coils"/>
    </source>
</evidence>
<dbReference type="STRING" id="1036808.A0A0C3D847"/>
<dbReference type="PANTHER" id="PTHR38926">
    <property type="entry name" value="F-BOX DOMAIN CONTAINING PROTEIN, EXPRESSED"/>
    <property type="match status" value="1"/>
</dbReference>
<dbReference type="AlphaFoldDB" id="A0A0C3D847"/>
<feature type="coiled-coil region" evidence="1">
    <location>
        <begin position="76"/>
        <end position="110"/>
    </location>
</feature>
<evidence type="ECO:0000313" key="4">
    <source>
        <dbReference type="EMBL" id="KIM52291.1"/>
    </source>
</evidence>
<dbReference type="Gene3D" id="3.80.10.10">
    <property type="entry name" value="Ribonuclease Inhibitor"/>
    <property type="match status" value="1"/>
</dbReference>
<dbReference type="OrthoDB" id="8048523at2759"/>
<feature type="region of interest" description="Disordered" evidence="2">
    <location>
        <begin position="1"/>
        <end position="33"/>
    </location>
</feature>
<feature type="compositionally biased region" description="Low complexity" evidence="2">
    <location>
        <begin position="1"/>
        <end position="21"/>
    </location>
</feature>
<organism evidence="4 5">
    <name type="scientific">Scleroderma citrinum Foug A</name>
    <dbReference type="NCBI Taxonomy" id="1036808"/>
    <lineage>
        <taxon>Eukaryota</taxon>
        <taxon>Fungi</taxon>
        <taxon>Dikarya</taxon>
        <taxon>Basidiomycota</taxon>
        <taxon>Agaricomycotina</taxon>
        <taxon>Agaricomycetes</taxon>
        <taxon>Agaricomycetidae</taxon>
        <taxon>Boletales</taxon>
        <taxon>Sclerodermatineae</taxon>
        <taxon>Sclerodermataceae</taxon>
        <taxon>Scleroderma</taxon>
    </lineage>
</organism>
<protein>
    <recommendedName>
        <fullName evidence="3">F-box domain-containing protein</fullName>
    </recommendedName>
</protein>
<dbReference type="HOGENOM" id="CLU_039197_0_0_1"/>
<feature type="domain" description="F-box" evidence="3">
    <location>
        <begin position="115"/>
        <end position="168"/>
    </location>
</feature>
<name>A0A0C3D847_9AGAM</name>
<dbReference type="InParanoid" id="A0A0C3D847"/>
<dbReference type="Gene3D" id="1.20.1280.50">
    <property type="match status" value="1"/>
</dbReference>
<dbReference type="InterPro" id="IPR032675">
    <property type="entry name" value="LRR_dom_sf"/>
</dbReference>
<accession>A0A0C3D847</accession>
<sequence>MFFSRPPSTSSLTSTSSSSSPSSPPPPYEDIHVLSKPVPPLNLGAHEAASYSSDFDFPVATYRERPEWKHNPGVMISHLREALDSLDTQMASLLSQRQELESHLDQAVRSQSPIFRLPEELLSLIFVTGVCDAEDEDPLLVSSLMLVCRYWRDVAINTPELWSTICISPHGSLEKARRRLARSKSVRLDVSINFNPRADEPSTVTENIVRAMDLLRPALWRTRSFRLSVPNRPQVHAAVLRCQEDAPFLETLSICVYHSMQDDHYSSPCLPLFNGYTPRLKSCSFTSFNFGWDRRIVSGLNALHLVGYWNGLSPSVDTLLDILRGCPNLQELTLRNISDVDSPISALDQEFSTAKIVKLPRLTKASFYFSGNIRTRLLLSQISFPALESLELSYLDNMTPIIEHLRQQSLTSLPLRHLRIESSFFNEHKFVNLLKRLMSLTTLELVDVEDISYFLLKNLSAPPASHPWVCPKLERLNFDGCTALEWDSLQTLVESRLSGKPPQLTSISATAVSRPVSSASASAYIHSLTSARCSSPVPGPRRLSSIDVTRCHQISKEMVQWLRMYVRDVRCESVKGMWGEPMLP</sequence>
<dbReference type="PANTHER" id="PTHR38926:SF5">
    <property type="entry name" value="F-BOX AND LEUCINE-RICH REPEAT PROTEIN 6"/>
    <property type="match status" value="1"/>
</dbReference>
<evidence type="ECO:0000313" key="5">
    <source>
        <dbReference type="Proteomes" id="UP000053989"/>
    </source>
</evidence>
<dbReference type="EMBL" id="KN822215">
    <property type="protein sequence ID" value="KIM52291.1"/>
    <property type="molecule type" value="Genomic_DNA"/>
</dbReference>
<evidence type="ECO:0000259" key="3">
    <source>
        <dbReference type="Pfam" id="PF12937"/>
    </source>
</evidence>
<gene>
    <name evidence="4" type="ORF">SCLCIDRAFT_141432</name>
</gene>
<dbReference type="SUPFAM" id="SSF52047">
    <property type="entry name" value="RNI-like"/>
    <property type="match status" value="1"/>
</dbReference>
<keyword evidence="5" id="KW-1185">Reference proteome</keyword>
<proteinExistence type="predicted"/>
<dbReference type="InterPro" id="IPR036047">
    <property type="entry name" value="F-box-like_dom_sf"/>
</dbReference>
<dbReference type="InterPro" id="IPR001810">
    <property type="entry name" value="F-box_dom"/>
</dbReference>
<dbReference type="Pfam" id="PF12937">
    <property type="entry name" value="F-box-like"/>
    <property type="match status" value="1"/>
</dbReference>
<dbReference type="Proteomes" id="UP000053989">
    <property type="component" value="Unassembled WGS sequence"/>
</dbReference>
<evidence type="ECO:0000256" key="2">
    <source>
        <dbReference type="SAM" id="MobiDB-lite"/>
    </source>
</evidence>
<dbReference type="SUPFAM" id="SSF81383">
    <property type="entry name" value="F-box domain"/>
    <property type="match status" value="1"/>
</dbReference>
<keyword evidence="1" id="KW-0175">Coiled coil</keyword>
<reference evidence="4 5" key="1">
    <citation type="submission" date="2014-04" db="EMBL/GenBank/DDBJ databases">
        <authorList>
            <consortium name="DOE Joint Genome Institute"/>
            <person name="Kuo A."/>
            <person name="Kohler A."/>
            <person name="Nagy L.G."/>
            <person name="Floudas D."/>
            <person name="Copeland A."/>
            <person name="Barry K.W."/>
            <person name="Cichocki N."/>
            <person name="Veneault-Fourrey C."/>
            <person name="LaButti K."/>
            <person name="Lindquist E.A."/>
            <person name="Lipzen A."/>
            <person name="Lundell T."/>
            <person name="Morin E."/>
            <person name="Murat C."/>
            <person name="Sun H."/>
            <person name="Tunlid A."/>
            <person name="Henrissat B."/>
            <person name="Grigoriev I.V."/>
            <person name="Hibbett D.S."/>
            <person name="Martin F."/>
            <person name="Nordberg H.P."/>
            <person name="Cantor M.N."/>
            <person name="Hua S.X."/>
        </authorList>
    </citation>
    <scope>NUCLEOTIDE SEQUENCE [LARGE SCALE GENOMIC DNA]</scope>
    <source>
        <strain evidence="4 5">Foug A</strain>
    </source>
</reference>